<protein>
    <submittedName>
        <fullName evidence="2">Uncharacterized protein</fullName>
    </submittedName>
</protein>
<feature type="compositionally biased region" description="Polar residues" evidence="1">
    <location>
        <begin position="192"/>
        <end position="211"/>
    </location>
</feature>
<organism evidence="2 3">
    <name type="scientific">Elysia crispata</name>
    <name type="common">lettuce slug</name>
    <dbReference type="NCBI Taxonomy" id="231223"/>
    <lineage>
        <taxon>Eukaryota</taxon>
        <taxon>Metazoa</taxon>
        <taxon>Spiralia</taxon>
        <taxon>Lophotrochozoa</taxon>
        <taxon>Mollusca</taxon>
        <taxon>Gastropoda</taxon>
        <taxon>Heterobranchia</taxon>
        <taxon>Euthyneura</taxon>
        <taxon>Panpulmonata</taxon>
        <taxon>Sacoglossa</taxon>
        <taxon>Placobranchoidea</taxon>
        <taxon>Plakobranchidae</taxon>
        <taxon>Elysia</taxon>
    </lineage>
</organism>
<evidence type="ECO:0000256" key="1">
    <source>
        <dbReference type="SAM" id="MobiDB-lite"/>
    </source>
</evidence>
<keyword evidence="3" id="KW-1185">Reference proteome</keyword>
<evidence type="ECO:0000313" key="2">
    <source>
        <dbReference type="EMBL" id="KAK3759781.1"/>
    </source>
</evidence>
<feature type="region of interest" description="Disordered" evidence="1">
    <location>
        <begin position="184"/>
        <end position="217"/>
    </location>
</feature>
<sequence>MCFQLALSHGLDVSTLWRECSMAGEDQFTYFIQRHLNNSIRPPEATSLFRATSFNRVNFGKNFDQLNEVLTRFKFKPRDIYNVDETGITTVQSPDRVVARKGVKQVGKITTVYEPLKKYTNTATDAWVVNYSGQTMAICDIPGIVKASWPLTATLNITISGFSSTGILPFNRDIFSDSNFASSCVTERPEPNATNISADSPNPSHTPSATPGPNHAHFTTPVLSHVLLATTGPSHAPRATPSPSHVTPATPDWTHVASATPCPTYDHPVMRLTPEQIRPFPKVGPRKESTTYKRKKKRVSYSH</sequence>
<dbReference type="EMBL" id="JAWDGP010005075">
    <property type="protein sequence ID" value="KAK3759781.1"/>
    <property type="molecule type" value="Genomic_DNA"/>
</dbReference>
<accession>A0AAE1D740</accession>
<feature type="compositionally biased region" description="Basic residues" evidence="1">
    <location>
        <begin position="292"/>
        <end position="303"/>
    </location>
</feature>
<name>A0AAE1D740_9GAST</name>
<proteinExistence type="predicted"/>
<reference evidence="2" key="1">
    <citation type="journal article" date="2023" name="G3 (Bethesda)">
        <title>A reference genome for the long-term kleptoplast-retaining sea slug Elysia crispata morphotype clarki.</title>
        <authorList>
            <person name="Eastman K.E."/>
            <person name="Pendleton A.L."/>
            <person name="Shaikh M.A."/>
            <person name="Suttiyut T."/>
            <person name="Ogas R."/>
            <person name="Tomko P."/>
            <person name="Gavelis G."/>
            <person name="Widhalm J.R."/>
            <person name="Wisecaver J.H."/>
        </authorList>
    </citation>
    <scope>NUCLEOTIDE SEQUENCE</scope>
    <source>
        <strain evidence="2">ECLA1</strain>
    </source>
</reference>
<gene>
    <name evidence="2" type="ORF">RRG08_041736</name>
</gene>
<dbReference type="AlphaFoldDB" id="A0AAE1D740"/>
<dbReference type="Proteomes" id="UP001283361">
    <property type="component" value="Unassembled WGS sequence"/>
</dbReference>
<feature type="region of interest" description="Disordered" evidence="1">
    <location>
        <begin position="278"/>
        <end position="303"/>
    </location>
</feature>
<feature type="region of interest" description="Disordered" evidence="1">
    <location>
        <begin position="232"/>
        <end position="254"/>
    </location>
</feature>
<evidence type="ECO:0000313" key="3">
    <source>
        <dbReference type="Proteomes" id="UP001283361"/>
    </source>
</evidence>
<comment type="caution">
    <text evidence="2">The sequence shown here is derived from an EMBL/GenBank/DDBJ whole genome shotgun (WGS) entry which is preliminary data.</text>
</comment>